<dbReference type="RefSeq" id="WP_198443081.1">
    <property type="nucleotide sequence ID" value="NZ_CBCSHE010000016.1"/>
</dbReference>
<keyword evidence="2" id="KW-1185">Reference proteome</keyword>
<dbReference type="KEGG" id="tper:IWA51_02780"/>
<dbReference type="Proteomes" id="UP000595224">
    <property type="component" value="Chromosome"/>
</dbReference>
<organism evidence="1 2">
    <name type="scientific">Treponema peruense</name>
    <dbReference type="NCBI Taxonomy" id="2787628"/>
    <lineage>
        <taxon>Bacteria</taxon>
        <taxon>Pseudomonadati</taxon>
        <taxon>Spirochaetota</taxon>
        <taxon>Spirochaetia</taxon>
        <taxon>Spirochaetales</taxon>
        <taxon>Treponemataceae</taxon>
        <taxon>Treponema</taxon>
    </lineage>
</organism>
<evidence type="ECO:0000313" key="1">
    <source>
        <dbReference type="EMBL" id="QQA01558.1"/>
    </source>
</evidence>
<proteinExistence type="predicted"/>
<dbReference type="EMBL" id="CP064936">
    <property type="protein sequence ID" value="QQA01558.1"/>
    <property type="molecule type" value="Genomic_DNA"/>
</dbReference>
<gene>
    <name evidence="1" type="ORF">IWA51_02780</name>
</gene>
<evidence type="ECO:0000313" key="2">
    <source>
        <dbReference type="Proteomes" id="UP000595224"/>
    </source>
</evidence>
<dbReference type="AlphaFoldDB" id="A0A7T3V5H1"/>
<reference evidence="1 2" key="1">
    <citation type="submission" date="2020-11" db="EMBL/GenBank/DDBJ databases">
        <title>Treponema Peruensis nv. sp., first commensal Treponema isolated from human feces.</title>
        <authorList>
            <person name="Belkhou C."/>
            <person name="Raes J."/>
        </authorList>
    </citation>
    <scope>NUCLEOTIDE SEQUENCE [LARGE SCALE GENOMIC DNA]</scope>
    <source>
        <strain evidence="1 2">RCC2812</strain>
    </source>
</reference>
<protein>
    <submittedName>
        <fullName evidence="1">Uncharacterized protein</fullName>
    </submittedName>
</protein>
<name>A0A7T3V5H1_9SPIR</name>
<sequence>MPFSTLEKQFDLLTSERQKTVYSFVNYLLSEQENEAKTMPSTVSEKISLLDSLVGIVPSNVNLDKERRERISR</sequence>
<accession>A0A7T3V5H1</accession>